<name>A0ABS4CSQ3_9BACI</name>
<gene>
    <name evidence="1" type="ORF">JOC74_001086</name>
</gene>
<reference evidence="1 2" key="1">
    <citation type="submission" date="2021-01" db="EMBL/GenBank/DDBJ databases">
        <title>Genomic Encyclopedia of Type Strains, Phase IV (KMG-IV): sequencing the most valuable type-strain genomes for metagenomic binning, comparative biology and taxonomic classification.</title>
        <authorList>
            <person name="Goeker M."/>
        </authorList>
    </citation>
    <scope>NUCLEOTIDE SEQUENCE [LARGE SCALE GENOMIC DNA]</scope>
    <source>
        <strain evidence="1 2">DSM 103394</strain>
    </source>
</reference>
<comment type="caution">
    <text evidence="1">The sequence shown here is derived from an EMBL/GenBank/DDBJ whole genome shotgun (WGS) entry which is preliminary data.</text>
</comment>
<keyword evidence="2" id="KW-1185">Reference proteome</keyword>
<organism evidence="1 2">
    <name type="scientific">Bacillus capparidis</name>
    <dbReference type="NCBI Taxonomy" id="1840411"/>
    <lineage>
        <taxon>Bacteria</taxon>
        <taxon>Bacillati</taxon>
        <taxon>Bacillota</taxon>
        <taxon>Bacilli</taxon>
        <taxon>Bacillales</taxon>
        <taxon>Bacillaceae</taxon>
        <taxon>Bacillus</taxon>
    </lineage>
</organism>
<dbReference type="EMBL" id="JAFDST010000001">
    <property type="protein sequence ID" value="MBP1080598.1"/>
    <property type="molecule type" value="Genomic_DNA"/>
</dbReference>
<dbReference type="RefSeq" id="WP_225970343.1">
    <property type="nucleotide sequence ID" value="NZ_JAFDST010000001.1"/>
</dbReference>
<evidence type="ECO:0000313" key="1">
    <source>
        <dbReference type="EMBL" id="MBP1080598.1"/>
    </source>
</evidence>
<dbReference type="Pfam" id="PF13730">
    <property type="entry name" value="HTH_36"/>
    <property type="match status" value="1"/>
</dbReference>
<dbReference type="Proteomes" id="UP000674416">
    <property type="component" value="Unassembled WGS sequence"/>
</dbReference>
<proteinExistence type="predicted"/>
<protein>
    <submittedName>
        <fullName evidence="1">Transcriptional regulator</fullName>
    </submittedName>
</protein>
<evidence type="ECO:0000313" key="2">
    <source>
        <dbReference type="Proteomes" id="UP000674416"/>
    </source>
</evidence>
<dbReference type="InterPro" id="IPR036388">
    <property type="entry name" value="WH-like_DNA-bd_sf"/>
</dbReference>
<dbReference type="Gene3D" id="1.10.10.10">
    <property type="entry name" value="Winged helix-like DNA-binding domain superfamily/Winged helix DNA-binding domain"/>
    <property type="match status" value="1"/>
</dbReference>
<dbReference type="SUPFAM" id="SSF46785">
    <property type="entry name" value="Winged helix' DNA-binding domain"/>
    <property type="match status" value="1"/>
</dbReference>
<dbReference type="InterPro" id="IPR036390">
    <property type="entry name" value="WH_DNA-bd_sf"/>
</dbReference>
<accession>A0ABS4CSQ3</accession>
<sequence>MKSTFLHYAVFNEHMYGCALSKRGENEMKSIEELNATVRAHKRNHQLTATETEVLDVLSRYSCKEIGRSFLAKSTIAELVGKSRRQVIRVCNRLEQLGIIRQSKRMRQTGDRRQTSNLIEILAHVTPECHTEEAPSRNINNNTYKDTVIPSEALKNALPAEIYSAMSRYFEADDIYKYYGILLRAKASVDPAIILEDHAEPFVEAWHAVVLKLKHGKIRKLDGYLYEAFRKAAFTIKARLNAPVSLFDKFRKAFE</sequence>